<dbReference type="GO" id="GO:0016853">
    <property type="term" value="F:isomerase activity"/>
    <property type="evidence" value="ECO:0007669"/>
    <property type="project" value="UniProtKB-KW"/>
</dbReference>
<evidence type="ECO:0000313" key="4">
    <source>
        <dbReference type="EMBL" id="QDV82486.1"/>
    </source>
</evidence>
<sequence>MVFRNKLYLIGGRRVNPVDVYDPATNTWTAKSKTPLELHHFQAVVVGDAIYLMGAMTGPYPNETPLEKIVVYYPDEDRFDFVHGVPESRRRGGAGAVYHDGMIYLVGGITNGHIDGFQPWLDRYDPVTGDWDVLADAPHARDHFQAVVSGNRLYSIAGRTTSKATNEVFSRVVAPVDVYDFKTSRWLPESECPVLPTPRAGNMATVWQNEVIVGGGETTQKTAHNDVEAFDTVSGTWRSWPELNRGRHGSGFAIVGEYVYTASGSGNRGGSPELTSIERLELPVAKPAPSSSTTHRGRLRTATAD</sequence>
<dbReference type="SUPFAM" id="SSF50965">
    <property type="entry name" value="Galactose oxidase, central domain"/>
    <property type="match status" value="1"/>
</dbReference>
<gene>
    <name evidence="4" type="primary">nanM_2</name>
    <name evidence="4" type="ORF">TBK1r_14160</name>
</gene>
<dbReference type="InterPro" id="IPR011043">
    <property type="entry name" value="Gal_Oxase/kelch_b-propeller"/>
</dbReference>
<evidence type="ECO:0000256" key="1">
    <source>
        <dbReference type="ARBA" id="ARBA00022441"/>
    </source>
</evidence>
<evidence type="ECO:0000256" key="2">
    <source>
        <dbReference type="ARBA" id="ARBA00022737"/>
    </source>
</evidence>
<dbReference type="InterPro" id="IPR006652">
    <property type="entry name" value="Kelch_1"/>
</dbReference>
<dbReference type="Gene3D" id="2.120.10.80">
    <property type="entry name" value="Kelch-type beta propeller"/>
    <property type="match status" value="2"/>
</dbReference>
<reference evidence="4 5" key="1">
    <citation type="submission" date="2019-02" db="EMBL/GenBank/DDBJ databases">
        <title>Deep-cultivation of Planctomycetes and their phenomic and genomic characterization uncovers novel biology.</title>
        <authorList>
            <person name="Wiegand S."/>
            <person name="Jogler M."/>
            <person name="Boedeker C."/>
            <person name="Pinto D."/>
            <person name="Vollmers J."/>
            <person name="Rivas-Marin E."/>
            <person name="Kohn T."/>
            <person name="Peeters S.H."/>
            <person name="Heuer A."/>
            <person name="Rast P."/>
            <person name="Oberbeckmann S."/>
            <person name="Bunk B."/>
            <person name="Jeske O."/>
            <person name="Meyerdierks A."/>
            <person name="Storesund J.E."/>
            <person name="Kallscheuer N."/>
            <person name="Luecker S."/>
            <person name="Lage O.M."/>
            <person name="Pohl T."/>
            <person name="Merkel B.J."/>
            <person name="Hornburger P."/>
            <person name="Mueller R.-W."/>
            <person name="Bruemmer F."/>
            <person name="Labrenz M."/>
            <person name="Spormann A.M."/>
            <person name="Op den Camp H."/>
            <person name="Overmann J."/>
            <person name="Amann R."/>
            <person name="Jetten M.S.M."/>
            <person name="Mascher T."/>
            <person name="Medema M.H."/>
            <person name="Devos D.P."/>
            <person name="Kaster A.-K."/>
            <person name="Ovreas L."/>
            <person name="Rohde M."/>
            <person name="Galperin M.Y."/>
            <person name="Jogler C."/>
        </authorList>
    </citation>
    <scope>NUCLEOTIDE SEQUENCE [LARGE SCALE GENOMIC DNA]</scope>
    <source>
        <strain evidence="4 5">TBK1r</strain>
    </source>
</reference>
<keyword evidence="1" id="KW-0880">Kelch repeat</keyword>
<evidence type="ECO:0000313" key="5">
    <source>
        <dbReference type="Proteomes" id="UP000318081"/>
    </source>
</evidence>
<dbReference type="SMART" id="SM00612">
    <property type="entry name" value="Kelch"/>
    <property type="match status" value="4"/>
</dbReference>
<dbReference type="Proteomes" id="UP000318081">
    <property type="component" value="Chromosome"/>
</dbReference>
<keyword evidence="4" id="KW-0413">Isomerase</keyword>
<proteinExistence type="predicted"/>
<dbReference type="EC" id="5.1.3.24" evidence="4"/>
<organism evidence="4 5">
    <name type="scientific">Stieleria magnilauensis</name>
    <dbReference type="NCBI Taxonomy" id="2527963"/>
    <lineage>
        <taxon>Bacteria</taxon>
        <taxon>Pseudomonadati</taxon>
        <taxon>Planctomycetota</taxon>
        <taxon>Planctomycetia</taxon>
        <taxon>Pirellulales</taxon>
        <taxon>Pirellulaceae</taxon>
        <taxon>Stieleria</taxon>
    </lineage>
</organism>
<keyword evidence="2" id="KW-0677">Repeat</keyword>
<protein>
    <submittedName>
        <fullName evidence="4">N-acetylneuraminate epimerase</fullName>
        <ecNumber evidence="4">5.1.3.24</ecNumber>
    </submittedName>
</protein>
<dbReference type="PANTHER" id="PTHR24412:SF489">
    <property type="entry name" value="RING FINGER DOMAIN AND KELCH REPEAT-CONTAINING PROTEIN DDB_G0271372"/>
    <property type="match status" value="1"/>
</dbReference>
<evidence type="ECO:0000256" key="3">
    <source>
        <dbReference type="SAM" id="MobiDB-lite"/>
    </source>
</evidence>
<feature type="region of interest" description="Disordered" evidence="3">
    <location>
        <begin position="282"/>
        <end position="305"/>
    </location>
</feature>
<dbReference type="EMBL" id="CP036432">
    <property type="protein sequence ID" value="QDV82486.1"/>
    <property type="molecule type" value="Genomic_DNA"/>
</dbReference>
<keyword evidence="5" id="KW-1185">Reference proteome</keyword>
<accession>A0ABX5XPD5</accession>
<dbReference type="InterPro" id="IPR015915">
    <property type="entry name" value="Kelch-typ_b-propeller"/>
</dbReference>
<dbReference type="Pfam" id="PF24681">
    <property type="entry name" value="Kelch_KLHDC2_KLHL20_DRC7"/>
    <property type="match status" value="1"/>
</dbReference>
<name>A0ABX5XPD5_9BACT</name>
<dbReference type="PANTHER" id="PTHR24412">
    <property type="entry name" value="KELCH PROTEIN"/>
    <property type="match status" value="1"/>
</dbReference>